<dbReference type="Gene3D" id="3.30.390.30">
    <property type="match status" value="1"/>
</dbReference>
<evidence type="ECO:0000256" key="2">
    <source>
        <dbReference type="ARBA" id="ARBA00022630"/>
    </source>
</evidence>
<dbReference type="InterPro" id="IPR016156">
    <property type="entry name" value="FAD/NAD-linked_Rdtase_dimer_sf"/>
</dbReference>
<reference evidence="8 9" key="1">
    <citation type="journal article" date="2015" name="Genome Announc.">
        <title>Complete Genome Sequence of Methylobacterium aquaticum Strain 22A, Isolated from Racomitrium japonicum Moss.</title>
        <authorList>
            <person name="Tani A."/>
            <person name="Ogura Y."/>
            <person name="Hayashi T."/>
            <person name="Kimbara K."/>
        </authorList>
    </citation>
    <scope>NUCLEOTIDE SEQUENCE [LARGE SCALE GENOMIC DNA]</scope>
    <source>
        <strain evidence="8 9">MA-22A</strain>
    </source>
</reference>
<dbReference type="PRINTS" id="PR00411">
    <property type="entry name" value="PNDRDTASEI"/>
</dbReference>
<dbReference type="SUPFAM" id="SSF51905">
    <property type="entry name" value="FAD/NAD(P)-binding domain"/>
    <property type="match status" value="1"/>
</dbReference>
<dbReference type="OrthoDB" id="7809559at2"/>
<evidence type="ECO:0000259" key="7">
    <source>
        <dbReference type="Pfam" id="PF14759"/>
    </source>
</evidence>
<proteinExistence type="predicted"/>
<keyword evidence="2" id="KW-0285">Flavoprotein</keyword>
<keyword evidence="4" id="KW-0560">Oxidoreductase</keyword>
<evidence type="ECO:0000313" key="8">
    <source>
        <dbReference type="EMBL" id="BAQ43653.1"/>
    </source>
</evidence>
<dbReference type="PRINTS" id="PR00368">
    <property type="entry name" value="FADPNR"/>
</dbReference>
<reference evidence="9" key="2">
    <citation type="submission" date="2015-01" db="EMBL/GenBank/DDBJ databases">
        <title>Complete genome sequence of Methylobacterium aquaticum strain 22A.</title>
        <authorList>
            <person name="Tani A."/>
            <person name="Ogura Y."/>
            <person name="Hayashi T."/>
        </authorList>
    </citation>
    <scope>NUCLEOTIDE SEQUENCE [LARGE SCALE GENOMIC DNA]</scope>
    <source>
        <strain evidence="9">MA-22A</strain>
    </source>
</reference>
<evidence type="ECO:0000313" key="9">
    <source>
        <dbReference type="Proteomes" id="UP000061432"/>
    </source>
</evidence>
<evidence type="ECO:0000256" key="4">
    <source>
        <dbReference type="ARBA" id="ARBA00023002"/>
    </source>
</evidence>
<dbReference type="GO" id="GO:0016651">
    <property type="term" value="F:oxidoreductase activity, acting on NAD(P)H"/>
    <property type="evidence" value="ECO:0007669"/>
    <property type="project" value="TreeGrafter"/>
</dbReference>
<dbReference type="PANTHER" id="PTHR43557">
    <property type="entry name" value="APOPTOSIS-INDUCING FACTOR 1"/>
    <property type="match status" value="1"/>
</dbReference>
<feature type="domain" description="FAD/NAD(P)-binding" evidence="6">
    <location>
        <begin position="6"/>
        <end position="311"/>
    </location>
</feature>
<organism evidence="8 9">
    <name type="scientific">Methylobacterium aquaticum</name>
    <dbReference type="NCBI Taxonomy" id="270351"/>
    <lineage>
        <taxon>Bacteria</taxon>
        <taxon>Pseudomonadati</taxon>
        <taxon>Pseudomonadota</taxon>
        <taxon>Alphaproteobacteria</taxon>
        <taxon>Hyphomicrobiales</taxon>
        <taxon>Methylobacteriaceae</taxon>
        <taxon>Methylobacterium</taxon>
    </lineage>
</organism>
<keyword evidence="3" id="KW-0274">FAD</keyword>
<feature type="region of interest" description="Disordered" evidence="5">
    <location>
        <begin position="403"/>
        <end position="427"/>
    </location>
</feature>
<dbReference type="InterPro" id="IPR050446">
    <property type="entry name" value="FAD-oxidoreductase/Apoptosis"/>
</dbReference>
<dbReference type="Pfam" id="PF07992">
    <property type="entry name" value="Pyr_redox_2"/>
    <property type="match status" value="1"/>
</dbReference>
<dbReference type="KEGG" id="maqu:Maq22A_c00730"/>
<dbReference type="Pfam" id="PF14759">
    <property type="entry name" value="Reductase_C"/>
    <property type="match status" value="1"/>
</dbReference>
<gene>
    <name evidence="8" type="primary">hcaD</name>
    <name evidence="8" type="ORF">Maq22A_c00730</name>
</gene>
<dbReference type="PATRIC" id="fig|270351.10.peg.142"/>
<evidence type="ECO:0000259" key="6">
    <source>
        <dbReference type="Pfam" id="PF07992"/>
    </source>
</evidence>
<name>A0A0C6F5Q6_9HYPH</name>
<dbReference type="InterPro" id="IPR028202">
    <property type="entry name" value="Reductase_C"/>
</dbReference>
<sequence>MRDGTIVVAGASLAGLRGAEALRRGGFSGRLILVGDEPHLPYDRPPLSKHVLTGEVAAGATTLPGVGALDAEWRLGTPAAGLDRAGRSLLLADGTRLPFDRLLIATGARARPWPQADEARLAGVHTLRGRDDAAVLAAGLGARPGRVLILGAGFIGGEVASSIRALGLPVTVVDPEPAPLARALGSVLGGFMAGRMEASGVDLRPGTRVARLEGDEAGRVRRAHLAEGGTIEADLVVVALGAVRNTGWLAGSGLSADEGGLSCDGACRVLDEAGWPDDAIFAAGDVARFPHPLYGGRPVALEHWGNAVAQGAHAARAMLDGPDAAGAYAELPAFWSSQFGLNIKSLGLLEGADAMVIVQGDPGTGRFLAVYGHEGRTIAAVAVNAGRWLPAYEAPIREGAPFPPITGGADQPAPAPFPPGLPSMQAA</sequence>
<dbReference type="AlphaFoldDB" id="A0A0C6F5Q6"/>
<dbReference type="InterPro" id="IPR023753">
    <property type="entry name" value="FAD/NAD-binding_dom"/>
</dbReference>
<dbReference type="PANTHER" id="PTHR43557:SF2">
    <property type="entry name" value="RIESKE DOMAIN-CONTAINING PROTEIN-RELATED"/>
    <property type="match status" value="1"/>
</dbReference>
<feature type="domain" description="Reductase C-terminal" evidence="7">
    <location>
        <begin position="334"/>
        <end position="402"/>
    </location>
</feature>
<dbReference type="Gene3D" id="3.50.50.60">
    <property type="entry name" value="FAD/NAD(P)-binding domain"/>
    <property type="match status" value="2"/>
</dbReference>
<dbReference type="STRING" id="270351.Maq22A_c00730"/>
<accession>A0A0C6F5Q6</accession>
<protein>
    <submittedName>
        <fullName evidence="8">Ferredoxin reductase</fullName>
    </submittedName>
</protein>
<evidence type="ECO:0000256" key="1">
    <source>
        <dbReference type="ARBA" id="ARBA00001974"/>
    </source>
</evidence>
<evidence type="ECO:0000256" key="3">
    <source>
        <dbReference type="ARBA" id="ARBA00022827"/>
    </source>
</evidence>
<dbReference type="SUPFAM" id="SSF55424">
    <property type="entry name" value="FAD/NAD-linked reductases, dimerisation (C-terminal) domain"/>
    <property type="match status" value="1"/>
</dbReference>
<dbReference type="RefSeq" id="WP_060845300.1">
    <property type="nucleotide sequence ID" value="NZ_AP014704.1"/>
</dbReference>
<comment type="cofactor">
    <cofactor evidence="1">
        <name>FAD</name>
        <dbReference type="ChEBI" id="CHEBI:57692"/>
    </cofactor>
</comment>
<evidence type="ECO:0000256" key="5">
    <source>
        <dbReference type="SAM" id="MobiDB-lite"/>
    </source>
</evidence>
<dbReference type="GO" id="GO:0005737">
    <property type="term" value="C:cytoplasm"/>
    <property type="evidence" value="ECO:0007669"/>
    <property type="project" value="TreeGrafter"/>
</dbReference>
<dbReference type="InterPro" id="IPR036188">
    <property type="entry name" value="FAD/NAD-bd_sf"/>
</dbReference>
<dbReference type="Proteomes" id="UP000061432">
    <property type="component" value="Chromosome"/>
</dbReference>
<dbReference type="EMBL" id="AP014704">
    <property type="protein sequence ID" value="BAQ43653.1"/>
    <property type="molecule type" value="Genomic_DNA"/>
</dbReference>